<name>C7BEQ2_PEDMN</name>
<evidence type="ECO:0000256" key="1">
    <source>
        <dbReference type="ARBA" id="ARBA00022448"/>
    </source>
</evidence>
<dbReference type="InterPro" id="IPR003439">
    <property type="entry name" value="ABC_transporter-like_ATP-bd"/>
</dbReference>
<dbReference type="GeneID" id="11541887"/>
<evidence type="ECO:0000256" key="3">
    <source>
        <dbReference type="ARBA" id="ARBA00022840"/>
    </source>
</evidence>
<dbReference type="SUPFAM" id="SSF52540">
    <property type="entry name" value="P-loop containing nucleoside triphosphate hydrolases"/>
    <property type="match status" value="1"/>
</dbReference>
<keyword evidence="5" id="KW-0764">Sulfate transport</keyword>
<accession>C7BEQ2</accession>
<dbReference type="FunFam" id="3.40.50.300:FF:000425">
    <property type="entry name" value="Probable ABC transporter, ATP-binding subunit"/>
    <property type="match status" value="1"/>
</dbReference>
<keyword evidence="2" id="KW-0547">Nucleotide-binding</keyword>
<proteinExistence type="predicted"/>
<dbReference type="InterPro" id="IPR027417">
    <property type="entry name" value="P-loop_NTPase"/>
</dbReference>
<protein>
    <submittedName>
        <fullName evidence="7">Probable transport protein</fullName>
    </submittedName>
</protein>
<keyword evidence="4" id="KW-1278">Translocase</keyword>
<dbReference type="SMART" id="SM00382">
    <property type="entry name" value="AAA"/>
    <property type="match status" value="1"/>
</dbReference>
<dbReference type="GO" id="GO:0043190">
    <property type="term" value="C:ATP-binding cassette (ABC) transporter complex"/>
    <property type="evidence" value="ECO:0007669"/>
    <property type="project" value="InterPro"/>
</dbReference>
<keyword evidence="1" id="KW-0813">Transport</keyword>
<evidence type="ECO:0000256" key="5">
    <source>
        <dbReference type="ARBA" id="ARBA00023032"/>
    </source>
</evidence>
<dbReference type="AlphaFoldDB" id="C7BEQ2"/>
<dbReference type="EMBL" id="FJ968740">
    <property type="protein sequence ID" value="ACQ90836.1"/>
    <property type="molecule type" value="Genomic_DNA"/>
</dbReference>
<dbReference type="InterPro" id="IPR005666">
    <property type="entry name" value="Sulph_transpt1"/>
</dbReference>
<dbReference type="Gene3D" id="3.40.50.300">
    <property type="entry name" value="P-loop containing nucleotide triphosphate hydrolases"/>
    <property type="match status" value="1"/>
</dbReference>
<dbReference type="GO" id="GO:0016887">
    <property type="term" value="F:ATP hydrolysis activity"/>
    <property type="evidence" value="ECO:0007669"/>
    <property type="project" value="InterPro"/>
</dbReference>
<evidence type="ECO:0000256" key="2">
    <source>
        <dbReference type="ARBA" id="ARBA00022741"/>
    </source>
</evidence>
<dbReference type="PANTHER" id="PTHR42781">
    <property type="entry name" value="SPERMIDINE/PUTRESCINE IMPORT ATP-BINDING PROTEIN POTA"/>
    <property type="match status" value="1"/>
</dbReference>
<dbReference type="NCBIfam" id="TIGR00968">
    <property type="entry name" value="3a0106s01"/>
    <property type="match status" value="1"/>
</dbReference>
<feature type="domain" description="ABC transporter" evidence="6">
    <location>
        <begin position="3"/>
        <end position="233"/>
    </location>
</feature>
<dbReference type="PROSITE" id="PS50893">
    <property type="entry name" value="ABC_TRANSPORTER_2"/>
    <property type="match status" value="1"/>
</dbReference>
<dbReference type="PANTHER" id="PTHR42781:SF4">
    <property type="entry name" value="SPERMIDINE_PUTRESCINE IMPORT ATP-BINDING PROTEIN POTA"/>
    <property type="match status" value="1"/>
</dbReference>
<sequence>MSILIENVSKKFGTTYALKNVNLEIGSGSLTALVGPSGSGKSTLLRIIAGFENSDNGRVWLFGNDATKQTIENREIGFVFQNYALFPNLTVWENIAFGLKIKKVSTKRITERVKELLELIQLESFADAYPHQLSGGQRQRVALARAIAIEPKLLLLDEPFGALDPKVRKDLRNWLKQLHSQVPLTTLLVTHDQQEAMEVADQLVVFSNGKVEQFGTPKEIYDSPATEFIMNFIGQSNKISTQSSKIQEFFKTNSQTFANSVDYAIRPHGYYLTQESGGVQKILSEKQLAVEIQKIVYGESLVKLDLLVLETQQIFKYQTSRKLFEKLIAPNENYREQTNFVLSSEWPSGLGKRFILTKKD</sequence>
<keyword evidence="3" id="KW-0067">ATP-binding</keyword>
<keyword evidence="7" id="KW-0150">Chloroplast</keyword>
<evidence type="ECO:0000313" key="7">
    <source>
        <dbReference type="EMBL" id="ACQ90836.1"/>
    </source>
</evidence>
<dbReference type="InterPro" id="IPR050093">
    <property type="entry name" value="ABC_SmlMolc_Importer"/>
</dbReference>
<dbReference type="RefSeq" id="YP_005089900.1">
    <property type="nucleotide sequence ID" value="NC_016733.1"/>
</dbReference>
<evidence type="ECO:0000259" key="6">
    <source>
        <dbReference type="PROSITE" id="PS50893"/>
    </source>
</evidence>
<dbReference type="GO" id="GO:0005524">
    <property type="term" value="F:ATP binding"/>
    <property type="evidence" value="ECO:0007669"/>
    <property type="project" value="UniProtKB-KW"/>
</dbReference>
<reference evidence="7" key="1">
    <citation type="journal article" date="2009" name="Mol. Biol. Evol.">
        <title>The chloroplast genomes of the green algae Pedinomonas minor, Parachlorella kessleri, and Oocystis solitaria reveal a shared ancestry between the Pedinomonadales and Chlorellales.</title>
        <authorList>
            <person name="Turmel M."/>
            <person name="Otis C."/>
            <person name="Lemieux C."/>
        </authorList>
    </citation>
    <scope>NUCLEOTIDE SEQUENCE</scope>
</reference>
<dbReference type="Pfam" id="PF00005">
    <property type="entry name" value="ABC_tran"/>
    <property type="match status" value="1"/>
</dbReference>
<evidence type="ECO:0000256" key="4">
    <source>
        <dbReference type="ARBA" id="ARBA00022967"/>
    </source>
</evidence>
<organism evidence="7">
    <name type="scientific">Pedinomonas minor</name>
    <name type="common">Green alga</name>
    <dbReference type="NCBI Taxonomy" id="3159"/>
    <lineage>
        <taxon>Eukaryota</taxon>
        <taxon>Viridiplantae</taxon>
        <taxon>Chlorophyta</taxon>
        <taxon>core chlorophytes</taxon>
        <taxon>Pedinophyceae</taxon>
        <taxon>Pedinomonadales</taxon>
        <taxon>Pedinomonadaceae</taxon>
        <taxon>Pedinomonas</taxon>
    </lineage>
</organism>
<dbReference type="InterPro" id="IPR003593">
    <property type="entry name" value="AAA+_ATPase"/>
</dbReference>
<dbReference type="InterPro" id="IPR017871">
    <property type="entry name" value="ABC_transporter-like_CS"/>
</dbReference>
<geneLocation type="chloroplast" evidence="7"/>
<dbReference type="PROSITE" id="PS00211">
    <property type="entry name" value="ABC_TRANSPORTER_1"/>
    <property type="match status" value="1"/>
</dbReference>
<dbReference type="GO" id="GO:0015419">
    <property type="term" value="F:ABC-type sulfate transporter activity"/>
    <property type="evidence" value="ECO:0007669"/>
    <property type="project" value="InterPro"/>
</dbReference>
<keyword evidence="7" id="KW-0934">Plastid</keyword>
<gene>
    <name evidence="7" type="primary">cysA</name>
</gene>